<proteinExistence type="predicted"/>
<dbReference type="EMBL" id="FO082268">
    <property type="protein sequence ID" value="CCO18634.1"/>
    <property type="molecule type" value="Genomic_DNA"/>
</dbReference>
<dbReference type="Pfam" id="PF24181">
    <property type="entry name" value="TPR_TTI1_C"/>
    <property type="match status" value="1"/>
</dbReference>
<dbReference type="Proteomes" id="UP000198341">
    <property type="component" value="Chromosome 11"/>
</dbReference>
<dbReference type="Pfam" id="PF24173">
    <property type="entry name" value="TPR_TTI1_N"/>
    <property type="match status" value="1"/>
</dbReference>
<dbReference type="InterPro" id="IPR049362">
    <property type="entry name" value="TTI1_rpt"/>
</dbReference>
<accession>K8EKX8</accession>
<dbReference type="RefSeq" id="XP_007510289.1">
    <property type="nucleotide sequence ID" value="XM_007510227.1"/>
</dbReference>
<dbReference type="InterPro" id="IPR052587">
    <property type="entry name" value="TELO2-interacting_protein_1"/>
</dbReference>
<dbReference type="PANTHER" id="PTHR18460:SF3">
    <property type="entry name" value="TELO2-INTERACTING PROTEIN 1 HOMOLOG"/>
    <property type="match status" value="1"/>
</dbReference>
<dbReference type="PANTHER" id="PTHR18460">
    <property type="entry name" value="TEL2 INTERACTING PROTEIN 1 TTI1 FAMILY MEMBER"/>
    <property type="match status" value="1"/>
</dbReference>
<dbReference type="AlphaFoldDB" id="K8EKX8"/>
<feature type="compositionally biased region" description="Acidic residues" evidence="1">
    <location>
        <begin position="15"/>
        <end position="25"/>
    </location>
</feature>
<feature type="domain" description="TTI1 N-terminal TPR" evidence="2">
    <location>
        <begin position="98"/>
        <end position="336"/>
    </location>
</feature>
<name>K8EKX8_9CHLO</name>
<dbReference type="InterPro" id="IPR016024">
    <property type="entry name" value="ARM-type_fold"/>
</dbReference>
<dbReference type="InterPro" id="IPR057567">
    <property type="entry name" value="TPR_TTI1_C"/>
</dbReference>
<dbReference type="GO" id="GO:0005737">
    <property type="term" value="C:cytoplasm"/>
    <property type="evidence" value="ECO:0007669"/>
    <property type="project" value="TreeGrafter"/>
</dbReference>
<dbReference type="InterPro" id="IPR057566">
    <property type="entry name" value="TPR_TTI1_N"/>
</dbReference>
<dbReference type="KEGG" id="bpg:Bathy11g00620"/>
<feature type="region of interest" description="Disordered" evidence="1">
    <location>
        <begin position="1"/>
        <end position="27"/>
    </location>
</feature>
<reference evidence="4 5" key="1">
    <citation type="submission" date="2011-10" db="EMBL/GenBank/DDBJ databases">
        <authorList>
            <person name="Genoscope - CEA"/>
        </authorList>
    </citation>
    <scope>NUCLEOTIDE SEQUENCE [LARGE SCALE GENOMIC DNA]</scope>
    <source>
        <strain evidence="4 5">RCC 1105</strain>
    </source>
</reference>
<evidence type="ECO:0000313" key="5">
    <source>
        <dbReference type="Proteomes" id="UP000198341"/>
    </source>
</evidence>
<feature type="domain" description="TTI1 C-terminal TPR" evidence="3">
    <location>
        <begin position="680"/>
        <end position="778"/>
    </location>
</feature>
<sequence>MSASLYTGQQRQRGDEEEEEEEELNEEKQIDIDVALVIIQSELQEFYSNEKSNISNKALAQRKRVLENVLKSIGKNVTSSSRASFIEKEEEEEEKHLLLQNLISLLQVPKVKETEELLLATNDTILILLKEVNVIRNGTRTMDIDSSFLGFAFSSLLELASGGKTNANHQKIRQSSLKVVFELIRFVKHKVSTLAFFLPGIVSAIVKLLHSSKNEWIDDLAIEQCLYCLSEIVCCVLSEDAQHREDWIQGKEVYSPSLNVTASPFTIKYSKEWFDDTVSKVTSVLNSTIPIFANHAHATVRKACAAFSATVLEHCKETLPESQRILLETLLSLSNDSWELVSAFAKGEIDHLKEKNLIPLEMIKVILKADLGFDSTTSKSYSSFFYQENEMRLLATIDLLGGDETSHLLLSSTSTRRKLVHALAQRAQSKILLRKIGAVANPKFFELLINDVVTSISSFQHEAIATYVFIANEILRGATSSENVSSKKVALNLIVDEYVSKLDLLSSNDDRELQQQKELLLEGLAIVAETLGPYHIKNTTFLTKVLRVLLEYSGRVTDEGGDKTTSEVAQRSLESVAASANYDSAVELISENCDFVVDLLVRQLRHLDEYPRAPQLFRTVLRLSSKNNNSIDSLIEEPLSVSLQQTLKVTKSSRKLFSEHAVVLLNCFKQVLFVCKSDNTSIARDILLYSSALLESTEFKVRSLAAEIIAKALLNIFSTKEENVLPLVHNLWPHLVQSFRLHYHKTVHLNLMKAVIRVSQRGKFIRKRLYEDLWPILVSRGIAMEFVNEFIDYPDCFAGECVAEILATKSSLSLPSFNVGLFVLDEDMFWLQQTFQEAKTFSPERNDTLLRSYDNLYFTR</sequence>
<dbReference type="Pfam" id="PF21547">
    <property type="entry name" value="TTI1"/>
    <property type="match status" value="1"/>
</dbReference>
<dbReference type="STRING" id="41875.K8EKX8"/>
<evidence type="ECO:0000256" key="1">
    <source>
        <dbReference type="SAM" id="MobiDB-lite"/>
    </source>
</evidence>
<feature type="compositionally biased region" description="Polar residues" evidence="1">
    <location>
        <begin position="1"/>
        <end position="11"/>
    </location>
</feature>
<evidence type="ECO:0000259" key="2">
    <source>
        <dbReference type="Pfam" id="PF24173"/>
    </source>
</evidence>
<protein>
    <submittedName>
        <fullName evidence="4">Uncharacterized protein</fullName>
    </submittedName>
</protein>
<dbReference type="GeneID" id="19012748"/>
<keyword evidence="5" id="KW-1185">Reference proteome</keyword>
<evidence type="ECO:0000259" key="3">
    <source>
        <dbReference type="Pfam" id="PF24181"/>
    </source>
</evidence>
<dbReference type="OrthoDB" id="568172at2759"/>
<dbReference type="SUPFAM" id="SSF48371">
    <property type="entry name" value="ARM repeat"/>
    <property type="match status" value="1"/>
</dbReference>
<evidence type="ECO:0000313" key="4">
    <source>
        <dbReference type="EMBL" id="CCO18634.1"/>
    </source>
</evidence>
<organism evidence="4 5">
    <name type="scientific">Bathycoccus prasinos</name>
    <dbReference type="NCBI Taxonomy" id="41875"/>
    <lineage>
        <taxon>Eukaryota</taxon>
        <taxon>Viridiplantae</taxon>
        <taxon>Chlorophyta</taxon>
        <taxon>Mamiellophyceae</taxon>
        <taxon>Mamiellales</taxon>
        <taxon>Bathycoccaceae</taxon>
        <taxon>Bathycoccus</taxon>
    </lineage>
</organism>
<gene>
    <name evidence="4" type="ordered locus">Bathy11g00620</name>
</gene>